<organism evidence="4 5">
    <name type="scientific">Aldrovandia affinis</name>
    <dbReference type="NCBI Taxonomy" id="143900"/>
    <lineage>
        <taxon>Eukaryota</taxon>
        <taxon>Metazoa</taxon>
        <taxon>Chordata</taxon>
        <taxon>Craniata</taxon>
        <taxon>Vertebrata</taxon>
        <taxon>Euteleostomi</taxon>
        <taxon>Actinopterygii</taxon>
        <taxon>Neopterygii</taxon>
        <taxon>Teleostei</taxon>
        <taxon>Notacanthiformes</taxon>
        <taxon>Halosauridae</taxon>
        <taxon>Aldrovandia</taxon>
    </lineage>
</organism>
<keyword evidence="5" id="KW-1185">Reference proteome</keyword>
<comment type="similarity">
    <text evidence="1">Belongs to the ARTD/PARP family.</text>
</comment>
<dbReference type="PANTHER" id="PTHR45740">
    <property type="entry name" value="POLY [ADP-RIBOSE] POLYMERASE"/>
    <property type="match status" value="1"/>
</dbReference>
<dbReference type="GO" id="GO:0003950">
    <property type="term" value="F:NAD+ poly-ADP-ribosyltransferase activity"/>
    <property type="evidence" value="ECO:0007669"/>
    <property type="project" value="UniProtKB-UniRule"/>
</dbReference>
<dbReference type="PROSITE" id="PS51059">
    <property type="entry name" value="PARP_CATALYTIC"/>
    <property type="match status" value="1"/>
</dbReference>
<dbReference type="AlphaFoldDB" id="A0AAD7RVE4"/>
<gene>
    <name evidence="4" type="ORF">AAFF_G00096490</name>
</gene>
<proteinExistence type="inferred from homology"/>
<dbReference type="InterPro" id="IPR012317">
    <property type="entry name" value="Poly(ADP-ribose)pol_cat_dom"/>
</dbReference>
<dbReference type="GO" id="GO:0005634">
    <property type="term" value="C:nucleus"/>
    <property type="evidence" value="ECO:0007669"/>
    <property type="project" value="TreeGrafter"/>
</dbReference>
<dbReference type="Pfam" id="PF00644">
    <property type="entry name" value="PARP"/>
    <property type="match status" value="1"/>
</dbReference>
<keyword evidence="2" id="KW-0520">NAD</keyword>
<accession>A0AAD7RVE4</accession>
<dbReference type="EMBL" id="JAINUG010000162">
    <property type="protein sequence ID" value="KAJ8391028.1"/>
    <property type="molecule type" value="Genomic_DNA"/>
</dbReference>
<reference evidence="4" key="1">
    <citation type="journal article" date="2023" name="Science">
        <title>Genome structures resolve the early diversification of teleost fishes.</title>
        <authorList>
            <person name="Parey E."/>
            <person name="Louis A."/>
            <person name="Montfort J."/>
            <person name="Bouchez O."/>
            <person name="Roques C."/>
            <person name="Iampietro C."/>
            <person name="Lluch J."/>
            <person name="Castinel A."/>
            <person name="Donnadieu C."/>
            <person name="Desvignes T."/>
            <person name="Floi Bucao C."/>
            <person name="Jouanno E."/>
            <person name="Wen M."/>
            <person name="Mejri S."/>
            <person name="Dirks R."/>
            <person name="Jansen H."/>
            <person name="Henkel C."/>
            <person name="Chen W.J."/>
            <person name="Zahm M."/>
            <person name="Cabau C."/>
            <person name="Klopp C."/>
            <person name="Thompson A.W."/>
            <person name="Robinson-Rechavi M."/>
            <person name="Braasch I."/>
            <person name="Lecointre G."/>
            <person name="Bobe J."/>
            <person name="Postlethwait J.H."/>
            <person name="Berthelot C."/>
            <person name="Roest Crollius H."/>
            <person name="Guiguen Y."/>
        </authorList>
    </citation>
    <scope>NUCLEOTIDE SEQUENCE</scope>
    <source>
        <strain evidence="4">NC1722</strain>
    </source>
</reference>
<evidence type="ECO:0000256" key="1">
    <source>
        <dbReference type="ARBA" id="ARBA00024347"/>
    </source>
</evidence>
<keyword evidence="2" id="KW-0328">Glycosyltransferase</keyword>
<dbReference type="Gene3D" id="3.90.228.10">
    <property type="match status" value="1"/>
</dbReference>
<dbReference type="PANTHER" id="PTHR45740:SF6">
    <property type="entry name" value="PROTEIN MONO-ADP-RIBOSYLTRANSFERASE PARP12"/>
    <property type="match status" value="1"/>
</dbReference>
<dbReference type="Proteomes" id="UP001221898">
    <property type="component" value="Unassembled WGS sequence"/>
</dbReference>
<comment type="caution">
    <text evidence="4">The sequence shown here is derived from an EMBL/GenBank/DDBJ whole genome shotgun (WGS) entry which is preliminary data.</text>
</comment>
<sequence>MSDSRLEIVSIEQVQNIFQWDEYRRQKEHMQSCSTDQSGSLERHLFHGTTEDSAKEICSNNFDPRVSGKNGVVYGRGSYFAQDASYSNKYAPVQLYTACEFSCVTGRFQAFYWELAVKTTVVFQSLC</sequence>
<evidence type="ECO:0000256" key="2">
    <source>
        <dbReference type="RuleBase" id="RU362114"/>
    </source>
</evidence>
<dbReference type="EC" id="2.4.2.-" evidence="2"/>
<dbReference type="InterPro" id="IPR051712">
    <property type="entry name" value="ARTD-AVP"/>
</dbReference>
<evidence type="ECO:0000313" key="5">
    <source>
        <dbReference type="Proteomes" id="UP001221898"/>
    </source>
</evidence>
<dbReference type="SUPFAM" id="SSF56399">
    <property type="entry name" value="ADP-ribosylation"/>
    <property type="match status" value="1"/>
</dbReference>
<evidence type="ECO:0000259" key="3">
    <source>
        <dbReference type="PROSITE" id="PS51059"/>
    </source>
</evidence>
<evidence type="ECO:0000313" key="4">
    <source>
        <dbReference type="EMBL" id="KAJ8391028.1"/>
    </source>
</evidence>
<protein>
    <recommendedName>
        <fullName evidence="2">Poly [ADP-ribose] polymerase</fullName>
        <shortName evidence="2">PARP</shortName>
        <ecNumber evidence="2">2.4.2.-</ecNumber>
    </recommendedName>
</protein>
<feature type="domain" description="PARP catalytic" evidence="3">
    <location>
        <begin position="1"/>
        <end position="127"/>
    </location>
</feature>
<name>A0AAD7RVE4_9TELE</name>
<dbReference type="GO" id="GO:1990404">
    <property type="term" value="F:NAD+-protein mono-ADP-ribosyltransferase activity"/>
    <property type="evidence" value="ECO:0007669"/>
    <property type="project" value="TreeGrafter"/>
</dbReference>
<keyword evidence="2" id="KW-0808">Transferase</keyword>